<sequence length="352" mass="36775">MFHSLPLFALLLIFAVAAVAVWVAGIQLSNTTDVLSSRFKLGQALGGLILLAVATNLPEIAITFSAALSHNLGIAIGNILGGIGIQTVVLVLLDIFGLWRQDALSYTAASLELVLEGILVIAVLIVSIMGTQMPGSLIFAHVAPGALLIAILWVIGIWLLGKARTDLPWQEKGQAPDTLHKKRGEKTQGTTQKWGNARVIIVFAVAAVVTLVAGVILEESGDAIATHIGLSGVLFGSTVLAAATSLPELSTGLASVKAGAYNLAFSDIFGGNAFLPVLFLVATLLSGQAILPQAKNTDIYLAGLGILLTTVYLYGLIFRPKKQILHMGIDSLVVLVLYILGIAGLFAIATLS</sequence>
<accession>A0A401ZRJ3</accession>
<organism evidence="7 8">
    <name type="scientific">Dictyobacter aurantiacus</name>
    <dbReference type="NCBI Taxonomy" id="1936993"/>
    <lineage>
        <taxon>Bacteria</taxon>
        <taxon>Bacillati</taxon>
        <taxon>Chloroflexota</taxon>
        <taxon>Ktedonobacteria</taxon>
        <taxon>Ktedonobacterales</taxon>
        <taxon>Dictyobacteraceae</taxon>
        <taxon>Dictyobacter</taxon>
    </lineage>
</organism>
<evidence type="ECO:0000256" key="2">
    <source>
        <dbReference type="ARBA" id="ARBA00022692"/>
    </source>
</evidence>
<dbReference type="InterPro" id="IPR004837">
    <property type="entry name" value="NaCa_Exmemb"/>
</dbReference>
<evidence type="ECO:0000313" key="8">
    <source>
        <dbReference type="Proteomes" id="UP000287224"/>
    </source>
</evidence>
<comment type="caution">
    <text evidence="7">The sequence shown here is derived from an EMBL/GenBank/DDBJ whole genome shotgun (WGS) entry which is preliminary data.</text>
</comment>
<dbReference type="Proteomes" id="UP000287224">
    <property type="component" value="Unassembled WGS sequence"/>
</dbReference>
<evidence type="ECO:0000256" key="4">
    <source>
        <dbReference type="ARBA" id="ARBA00023136"/>
    </source>
</evidence>
<feature type="transmembrane region" description="Helical" evidence="5">
    <location>
        <begin position="264"/>
        <end position="287"/>
    </location>
</feature>
<feature type="transmembrane region" description="Helical" evidence="5">
    <location>
        <begin position="329"/>
        <end position="351"/>
    </location>
</feature>
<protein>
    <submittedName>
        <fullName evidence="7">Sodium/calcium exchanger membrane protein</fullName>
    </submittedName>
</protein>
<keyword evidence="2 5" id="KW-0812">Transmembrane</keyword>
<dbReference type="AlphaFoldDB" id="A0A401ZRJ3"/>
<gene>
    <name evidence="7" type="ORF">KDAU_67290</name>
</gene>
<keyword evidence="3 5" id="KW-1133">Transmembrane helix</keyword>
<evidence type="ECO:0000313" key="7">
    <source>
        <dbReference type="EMBL" id="GCE09400.1"/>
    </source>
</evidence>
<feature type="transmembrane region" description="Helical" evidence="5">
    <location>
        <begin position="111"/>
        <end position="131"/>
    </location>
</feature>
<name>A0A401ZRJ3_9CHLR</name>
<dbReference type="Gene3D" id="1.20.1420.30">
    <property type="entry name" value="NCX, central ion-binding region"/>
    <property type="match status" value="1"/>
</dbReference>
<proteinExistence type="predicted"/>
<feature type="transmembrane region" description="Helical" evidence="5">
    <location>
        <begin position="45"/>
        <end position="68"/>
    </location>
</feature>
<dbReference type="EMBL" id="BIFQ01000002">
    <property type="protein sequence ID" value="GCE09400.1"/>
    <property type="molecule type" value="Genomic_DNA"/>
</dbReference>
<dbReference type="OrthoDB" id="153124at2"/>
<keyword evidence="4 5" id="KW-0472">Membrane</keyword>
<feature type="transmembrane region" description="Helical" evidence="5">
    <location>
        <begin position="137"/>
        <end position="160"/>
    </location>
</feature>
<feature type="domain" description="Sodium/calcium exchanger membrane region" evidence="6">
    <location>
        <begin position="11"/>
        <end position="131"/>
    </location>
</feature>
<dbReference type="RefSeq" id="WP_126601811.1">
    <property type="nucleotide sequence ID" value="NZ_BIFQ01000002.1"/>
</dbReference>
<feature type="transmembrane region" description="Helical" evidence="5">
    <location>
        <begin position="299"/>
        <end position="317"/>
    </location>
</feature>
<dbReference type="GO" id="GO:0055085">
    <property type="term" value="P:transmembrane transport"/>
    <property type="evidence" value="ECO:0007669"/>
    <property type="project" value="InterPro"/>
</dbReference>
<evidence type="ECO:0000256" key="1">
    <source>
        <dbReference type="ARBA" id="ARBA00004141"/>
    </source>
</evidence>
<feature type="domain" description="Sodium/calcium exchanger membrane region" evidence="6">
    <location>
        <begin position="200"/>
        <end position="342"/>
    </location>
</feature>
<evidence type="ECO:0000256" key="5">
    <source>
        <dbReference type="SAM" id="Phobius"/>
    </source>
</evidence>
<evidence type="ECO:0000259" key="6">
    <source>
        <dbReference type="Pfam" id="PF01699"/>
    </source>
</evidence>
<feature type="transmembrane region" description="Helical" evidence="5">
    <location>
        <begin position="6"/>
        <end position="24"/>
    </location>
</feature>
<feature type="transmembrane region" description="Helical" evidence="5">
    <location>
        <begin position="199"/>
        <end position="217"/>
    </location>
</feature>
<dbReference type="GO" id="GO:0016020">
    <property type="term" value="C:membrane"/>
    <property type="evidence" value="ECO:0007669"/>
    <property type="project" value="UniProtKB-SubCell"/>
</dbReference>
<comment type="subcellular location">
    <subcellularLocation>
        <location evidence="1">Membrane</location>
        <topology evidence="1">Multi-pass membrane protein</topology>
    </subcellularLocation>
</comment>
<feature type="transmembrane region" description="Helical" evidence="5">
    <location>
        <begin position="74"/>
        <end position="99"/>
    </location>
</feature>
<reference evidence="8" key="1">
    <citation type="submission" date="2018-12" db="EMBL/GenBank/DDBJ databases">
        <title>Tengunoibacter tsumagoiensis gen. nov., sp. nov., Dictyobacter kobayashii sp. nov., D. alpinus sp. nov., and D. joshuensis sp. nov. and description of Dictyobacteraceae fam. nov. within the order Ktedonobacterales isolated from Tengu-no-mugimeshi.</title>
        <authorList>
            <person name="Wang C.M."/>
            <person name="Zheng Y."/>
            <person name="Sakai Y."/>
            <person name="Toyoda A."/>
            <person name="Minakuchi Y."/>
            <person name="Abe K."/>
            <person name="Yokota A."/>
            <person name="Yabe S."/>
        </authorList>
    </citation>
    <scope>NUCLEOTIDE SEQUENCE [LARGE SCALE GENOMIC DNA]</scope>
    <source>
        <strain evidence="8">S-27</strain>
    </source>
</reference>
<keyword evidence="8" id="KW-1185">Reference proteome</keyword>
<dbReference type="Pfam" id="PF01699">
    <property type="entry name" value="Na_Ca_ex"/>
    <property type="match status" value="2"/>
</dbReference>
<evidence type="ECO:0000256" key="3">
    <source>
        <dbReference type="ARBA" id="ARBA00022989"/>
    </source>
</evidence>
<feature type="transmembrane region" description="Helical" evidence="5">
    <location>
        <begin position="223"/>
        <end position="243"/>
    </location>
</feature>
<dbReference type="InterPro" id="IPR044880">
    <property type="entry name" value="NCX_ion-bd_dom_sf"/>
</dbReference>